<evidence type="ECO:0000313" key="8">
    <source>
        <dbReference type="EMBL" id="KOO46459.1"/>
    </source>
</evidence>
<evidence type="ECO:0000259" key="7">
    <source>
        <dbReference type="PROSITE" id="PS50156"/>
    </source>
</evidence>
<reference evidence="9" key="1">
    <citation type="submission" date="2015-08" db="EMBL/GenBank/DDBJ databases">
        <title>Fjat-14210 dsm16467.</title>
        <authorList>
            <person name="Liu B."/>
            <person name="Wang J."/>
            <person name="Zhu Y."/>
            <person name="Liu G."/>
            <person name="Chen Q."/>
            <person name="Chen Z."/>
            <person name="Lan J."/>
            <person name="Che J."/>
            <person name="Ge C."/>
            <person name="Shi H."/>
            <person name="Pan Z."/>
            <person name="Liu X."/>
        </authorList>
    </citation>
    <scope>NUCLEOTIDE SEQUENCE [LARGE SCALE GENOMIC DNA]</scope>
    <source>
        <strain evidence="9">DSM 16467</strain>
    </source>
</reference>
<evidence type="ECO:0000256" key="3">
    <source>
        <dbReference type="ARBA" id="ARBA00022692"/>
    </source>
</evidence>
<evidence type="ECO:0000256" key="6">
    <source>
        <dbReference type="SAM" id="Phobius"/>
    </source>
</evidence>
<evidence type="ECO:0000313" key="9">
    <source>
        <dbReference type="Proteomes" id="UP000037558"/>
    </source>
</evidence>
<feature type="transmembrane region" description="Helical" evidence="6">
    <location>
        <begin position="551"/>
        <end position="569"/>
    </location>
</feature>
<dbReference type="PROSITE" id="PS50156">
    <property type="entry name" value="SSD"/>
    <property type="match status" value="2"/>
</dbReference>
<feature type="transmembrane region" description="Helical" evidence="6">
    <location>
        <begin position="364"/>
        <end position="384"/>
    </location>
</feature>
<protein>
    <recommendedName>
        <fullName evidence="7">SSD domain-containing protein</fullName>
    </recommendedName>
</protein>
<feature type="transmembrane region" description="Helical" evidence="6">
    <location>
        <begin position="204"/>
        <end position="223"/>
    </location>
</feature>
<keyword evidence="4 6" id="KW-1133">Transmembrane helix</keyword>
<dbReference type="PATRIC" id="fig|284581.3.peg.2430"/>
<dbReference type="RefSeq" id="WP_053401553.1">
    <property type="nucleotide sequence ID" value="NZ_LILC01000013.1"/>
</dbReference>
<comment type="subcellular location">
    <subcellularLocation>
        <location evidence="1">Cell membrane</location>
        <topology evidence="1">Multi-pass membrane protein</topology>
    </subcellularLocation>
</comment>
<organism evidence="8 9">
    <name type="scientific">Priestia koreensis</name>
    <dbReference type="NCBI Taxonomy" id="284581"/>
    <lineage>
        <taxon>Bacteria</taxon>
        <taxon>Bacillati</taxon>
        <taxon>Bacillota</taxon>
        <taxon>Bacilli</taxon>
        <taxon>Bacillales</taxon>
        <taxon>Bacillaceae</taxon>
        <taxon>Priestia</taxon>
    </lineage>
</organism>
<dbReference type="OrthoDB" id="7051771at2"/>
<evidence type="ECO:0000256" key="2">
    <source>
        <dbReference type="ARBA" id="ARBA00022475"/>
    </source>
</evidence>
<keyword evidence="2" id="KW-1003">Cell membrane</keyword>
<dbReference type="GO" id="GO:0005886">
    <property type="term" value="C:plasma membrane"/>
    <property type="evidence" value="ECO:0007669"/>
    <property type="project" value="UniProtKB-SubCell"/>
</dbReference>
<dbReference type="PANTHER" id="PTHR33406">
    <property type="entry name" value="MEMBRANE PROTEIN MJ1562-RELATED"/>
    <property type="match status" value="1"/>
</dbReference>
<name>A0A0M0L609_9BACI</name>
<dbReference type="InterPro" id="IPR050545">
    <property type="entry name" value="Mycobact_MmpL"/>
</dbReference>
<dbReference type="Pfam" id="PF03176">
    <property type="entry name" value="MMPL"/>
    <property type="match status" value="2"/>
</dbReference>
<evidence type="ECO:0000256" key="4">
    <source>
        <dbReference type="ARBA" id="ARBA00022989"/>
    </source>
</evidence>
<dbReference type="SUPFAM" id="SSF82866">
    <property type="entry name" value="Multidrug efflux transporter AcrB transmembrane domain"/>
    <property type="match status" value="2"/>
</dbReference>
<feature type="transmembrane region" description="Helical" evidence="6">
    <location>
        <begin position="271"/>
        <end position="295"/>
    </location>
</feature>
<accession>A0A0M0L609</accession>
<comment type="caution">
    <text evidence="8">The sequence shown here is derived from an EMBL/GenBank/DDBJ whole genome shotgun (WGS) entry which is preliminary data.</text>
</comment>
<feature type="transmembrane region" description="Helical" evidence="6">
    <location>
        <begin position="589"/>
        <end position="610"/>
    </location>
</feature>
<feature type="transmembrane region" description="Helical" evidence="6">
    <location>
        <begin position="666"/>
        <end position="690"/>
    </location>
</feature>
<dbReference type="STRING" id="284581.AMD01_11575"/>
<evidence type="ECO:0000256" key="1">
    <source>
        <dbReference type="ARBA" id="ARBA00004651"/>
    </source>
</evidence>
<dbReference type="PANTHER" id="PTHR33406:SF13">
    <property type="entry name" value="MEMBRANE PROTEIN YDFJ"/>
    <property type="match status" value="1"/>
</dbReference>
<gene>
    <name evidence="8" type="ORF">AMD01_11575</name>
</gene>
<dbReference type="InterPro" id="IPR004869">
    <property type="entry name" value="MMPL_dom"/>
</dbReference>
<evidence type="ECO:0000256" key="5">
    <source>
        <dbReference type="ARBA" id="ARBA00023136"/>
    </source>
</evidence>
<dbReference type="Gene3D" id="1.20.1640.10">
    <property type="entry name" value="Multidrug efflux transporter AcrB transmembrane domain"/>
    <property type="match status" value="2"/>
</dbReference>
<dbReference type="Proteomes" id="UP000037558">
    <property type="component" value="Unassembled WGS sequence"/>
</dbReference>
<feature type="transmembrane region" description="Helical" evidence="6">
    <location>
        <begin position="229"/>
        <end position="250"/>
    </location>
</feature>
<keyword evidence="9" id="KW-1185">Reference proteome</keyword>
<feature type="transmembrane region" description="Helical" evidence="6">
    <location>
        <begin position="631"/>
        <end position="654"/>
    </location>
</feature>
<proteinExistence type="predicted"/>
<dbReference type="AlphaFoldDB" id="A0A0M0L609"/>
<feature type="transmembrane region" description="Helical" evidence="6">
    <location>
        <begin position="179"/>
        <end position="197"/>
    </location>
</feature>
<feature type="transmembrane region" description="Helical" evidence="6">
    <location>
        <begin position="307"/>
        <end position="330"/>
    </location>
</feature>
<dbReference type="EMBL" id="LILC01000013">
    <property type="protein sequence ID" value="KOO46459.1"/>
    <property type="molecule type" value="Genomic_DNA"/>
</dbReference>
<dbReference type="InterPro" id="IPR000731">
    <property type="entry name" value="SSD"/>
</dbReference>
<keyword evidence="3 6" id="KW-0812">Transmembrane</keyword>
<feature type="transmembrane region" description="Helical" evidence="6">
    <location>
        <begin position="20"/>
        <end position="41"/>
    </location>
</feature>
<feature type="domain" description="SSD" evidence="7">
    <location>
        <begin position="215"/>
        <end position="328"/>
    </location>
</feature>
<feature type="transmembrane region" description="Helical" evidence="6">
    <location>
        <begin position="525"/>
        <end position="544"/>
    </location>
</feature>
<feature type="domain" description="SSD" evidence="7">
    <location>
        <begin position="524"/>
        <end position="689"/>
    </location>
</feature>
<sequence length="733" mass="79057">MAKYLYRLGGWIYHHRFKVIGSWFVILLALGVTLASLGSSFDEDMSIPGTKSEKAMDVLNKEFPQGGNGGKIKFIFKAPKGETLDSKEVKAKIQEALKNVPKDKEVAAVTDPYQTNTVNQERKIGYADITYKKEAEKVTEASKHDAEKIATSLRKEGIQTELGGTVVLSKVEVGGISEVVGIIFAYFILAFTFASLLTAGLPIITSVIGLAIGVLCIVVGSNFTAIQSVSLSLAVMIALAVGIDYALFILSRHRQHLAEGLSIKESISRATATAGGAVVFAGVTVVIALCGLSIVNIPFLTAMGLSAGLTVFIVVLAAITLVPAVISVAGTRVSPAKANRFLGKFHSKKGQKESNAWGRMLARYPLPIILICLILGGVLSYPALHIELGLPDNGTKSTDTTERRGYDLMAEGFGEGINGPLVVVLDASTSENAQTAFVKTAEQLQKFKNVAFMTPPMPNQDGMFAIVNILPKTGPNDLETKELVNSIRDKAAQVEKTNNVKMMVTGATAVNIDISDKLADALPKFASVIVAFALLLLIIVFRSILVPLKAVLGFLLTLTATLGFVVLILQDGHFIHLFGIPKEGPILNFMPVLTTGILFGLAMDYEVFLVSRMREDYLHSGDAKKSVLTGLKHSGPVVTAAALIMIAVFASFIFAKDPMIKSMGLALAFGVLFDAFVVRMTLIPALMTLLGRSSWYFPKWLDRIIPNMDIEGEEFLKEEQKKKASKTKNVLQK</sequence>
<keyword evidence="5 6" id="KW-0472">Membrane</keyword>